<evidence type="ECO:0000313" key="1">
    <source>
        <dbReference type="EMBL" id="RMA97762.1"/>
    </source>
</evidence>
<sequence>MINKVPKEELNALFEEIFDNKNINLKSTDLKKKDIKGLYKFYGYKLKSIFNSTLADMSSIPIIIKDFTISNYDNNVKKAFLGIDFEKKYRVFFDIDEQFIKNIENYSKSIQLEKNYPLRIVQNIIENLADNLLKEINLNSEKLSNPYTHFFDQEVIEFKYECFLEDKSSYISIYLEKNFLESEVLGKWIYSKPTSQEIIKINKLKSLLRFDLEIISQPINIDLTQNNIKLSDMKFNIQIK</sequence>
<comment type="caution">
    <text evidence="1">The sequence shown here is derived from an EMBL/GenBank/DDBJ whole genome shotgun (WGS) entry which is preliminary data.</text>
</comment>
<keyword evidence="2" id="KW-1185">Reference proteome</keyword>
<accession>A0A3M0C467</accession>
<dbReference type="AlphaFoldDB" id="A0A3M0C467"/>
<dbReference type="OrthoDB" id="12767at2"/>
<name>A0A3M0C467_9AQUI</name>
<dbReference type="Proteomes" id="UP000280842">
    <property type="component" value="Unassembled WGS sequence"/>
</dbReference>
<gene>
    <name evidence="1" type="ORF">CLV39_0389</name>
</gene>
<dbReference type="EMBL" id="REFO01000010">
    <property type="protein sequence ID" value="RMA97762.1"/>
    <property type="molecule type" value="Genomic_DNA"/>
</dbReference>
<proteinExistence type="predicted"/>
<reference evidence="1 2" key="1">
    <citation type="submission" date="2018-10" db="EMBL/GenBank/DDBJ databases">
        <title>Genomic Encyclopedia of Archaeal and Bacterial Type Strains, Phase II (KMG-II): from individual species to whole genera.</title>
        <authorList>
            <person name="Goeker M."/>
        </authorList>
    </citation>
    <scope>NUCLEOTIDE SEQUENCE [LARGE SCALE GENOMIC DNA]</scope>
    <source>
        <strain evidence="1 2">VM1</strain>
    </source>
</reference>
<protein>
    <submittedName>
        <fullName evidence="1">Uncharacterized protein</fullName>
    </submittedName>
</protein>
<evidence type="ECO:0000313" key="2">
    <source>
        <dbReference type="Proteomes" id="UP000280842"/>
    </source>
</evidence>
<dbReference type="RefSeq" id="WP_121922530.1">
    <property type="nucleotide sequence ID" value="NZ_REFO01000010.1"/>
</dbReference>
<organism evidence="1 2">
    <name type="scientific">Hydrogenothermus marinus</name>
    <dbReference type="NCBI Taxonomy" id="133270"/>
    <lineage>
        <taxon>Bacteria</taxon>
        <taxon>Pseudomonadati</taxon>
        <taxon>Aquificota</taxon>
        <taxon>Aquificia</taxon>
        <taxon>Aquificales</taxon>
        <taxon>Hydrogenothermaceae</taxon>
        <taxon>Hydrogenothermus</taxon>
    </lineage>
</organism>